<reference evidence="15 18" key="2">
    <citation type="submission" date="2019-11" db="EMBL/GenBank/DDBJ databases">
        <title>Detection and genome characteristic of a blood enterococcus casselifavus isolate from Zhengzhou,china.</title>
        <authorList>
            <person name="Wen P."/>
        </authorList>
    </citation>
    <scope>NUCLEOTIDE SEQUENCE [LARGE SCALE GENOMIC DNA]</scope>
    <source>
        <strain evidence="15 18">EC291</strain>
    </source>
</reference>
<evidence type="ECO:0000259" key="13">
    <source>
        <dbReference type="Pfam" id="PF04452"/>
    </source>
</evidence>
<keyword evidence="5 12" id="KW-0963">Cytoplasm</keyword>
<evidence type="ECO:0000256" key="6">
    <source>
        <dbReference type="ARBA" id="ARBA00022552"/>
    </source>
</evidence>
<dbReference type="PANTHER" id="PTHR30027:SF3">
    <property type="entry name" value="16S RRNA (URACIL(1498)-N(3))-METHYLTRANSFERASE"/>
    <property type="match status" value="1"/>
</dbReference>
<dbReference type="RefSeq" id="WP_005227767.1">
    <property type="nucleotide sequence ID" value="NZ_CABGIF010000001.1"/>
</dbReference>
<dbReference type="SUPFAM" id="SSF88697">
    <property type="entry name" value="PUA domain-like"/>
    <property type="match status" value="1"/>
</dbReference>
<evidence type="ECO:0000313" key="17">
    <source>
        <dbReference type="Proteomes" id="UP000286288"/>
    </source>
</evidence>
<dbReference type="Pfam" id="PF04452">
    <property type="entry name" value="Methyltrans_RNA"/>
    <property type="match status" value="1"/>
</dbReference>
<dbReference type="EMBL" id="CP046123">
    <property type="protein sequence ID" value="QGN30929.1"/>
    <property type="molecule type" value="Genomic_DNA"/>
</dbReference>
<sequence>MQRYFLQEPYEAKAVFAVSGEPFHHMIRVMRMTPGAKVGLVFEDHLAIIAKIKEADEETVYLEEVEKEQQDKELPLQVTIASGYPKGDKLELIVQKGTELGAAAFIGFPAQTSVVKWDQKKLQKKQQRLQKIAQEAAEQSQRQIVPAITLLDNAKAFWQSLSQYDAVLVAYEESAKQGEAAMLLQVITALPVGSKVLAIFGPEGGLTPSEIEEAQQNNAKLCGLGPRILRTETAPFYFLSAVSVLTELKRM</sequence>
<dbReference type="InterPro" id="IPR046887">
    <property type="entry name" value="RsmE_PUA-like"/>
</dbReference>
<dbReference type="SUPFAM" id="SSF75217">
    <property type="entry name" value="alpha/beta knot"/>
    <property type="match status" value="1"/>
</dbReference>
<dbReference type="InterPro" id="IPR015947">
    <property type="entry name" value="PUA-like_sf"/>
</dbReference>
<evidence type="ECO:0000256" key="5">
    <source>
        <dbReference type="ARBA" id="ARBA00022490"/>
    </source>
</evidence>
<reference evidence="16 17" key="1">
    <citation type="submission" date="2018-08" db="EMBL/GenBank/DDBJ databases">
        <title>A genome reference for cultivated species of the human gut microbiota.</title>
        <authorList>
            <person name="Zou Y."/>
            <person name="Xue W."/>
            <person name="Luo G."/>
        </authorList>
    </citation>
    <scope>NUCLEOTIDE SEQUENCE [LARGE SCALE GENOMIC DNA]</scope>
    <source>
        <strain evidence="16 17">AF48-16</strain>
    </source>
</reference>
<dbReference type="AlphaFoldDB" id="A0A415ESC7"/>
<dbReference type="EC" id="2.1.1.193" evidence="3 12"/>
<keyword evidence="9 12" id="KW-0949">S-adenosyl-L-methionine</keyword>
<dbReference type="NCBIfam" id="NF008691">
    <property type="entry name" value="PRK11713.1-4"/>
    <property type="match status" value="1"/>
</dbReference>
<comment type="catalytic activity">
    <reaction evidence="11 12">
        <text>uridine(1498) in 16S rRNA + S-adenosyl-L-methionine = N(3)-methyluridine(1498) in 16S rRNA + S-adenosyl-L-homocysteine + H(+)</text>
        <dbReference type="Rhea" id="RHEA:42920"/>
        <dbReference type="Rhea" id="RHEA-COMP:10283"/>
        <dbReference type="Rhea" id="RHEA-COMP:10284"/>
        <dbReference type="ChEBI" id="CHEBI:15378"/>
        <dbReference type="ChEBI" id="CHEBI:57856"/>
        <dbReference type="ChEBI" id="CHEBI:59789"/>
        <dbReference type="ChEBI" id="CHEBI:65315"/>
        <dbReference type="ChEBI" id="CHEBI:74502"/>
        <dbReference type="EC" id="2.1.1.193"/>
    </reaction>
</comment>
<dbReference type="InterPro" id="IPR046886">
    <property type="entry name" value="RsmE_MTase_dom"/>
</dbReference>
<dbReference type="Proteomes" id="UP000422837">
    <property type="component" value="Chromosome"/>
</dbReference>
<dbReference type="PIRSF" id="PIRSF015601">
    <property type="entry name" value="MTase_slr0722"/>
    <property type="match status" value="1"/>
</dbReference>
<gene>
    <name evidence="16" type="ORF">DW084_09565</name>
    <name evidence="15" type="ORF">GFU50_15925</name>
</gene>
<evidence type="ECO:0000256" key="9">
    <source>
        <dbReference type="ARBA" id="ARBA00022691"/>
    </source>
</evidence>
<feature type="domain" description="Ribosomal RNA small subunit methyltransferase E PUA-like" evidence="14">
    <location>
        <begin position="20"/>
        <end position="64"/>
    </location>
</feature>
<evidence type="ECO:0000256" key="10">
    <source>
        <dbReference type="ARBA" id="ARBA00025699"/>
    </source>
</evidence>
<comment type="subcellular location">
    <subcellularLocation>
        <location evidence="1 12">Cytoplasm</location>
    </subcellularLocation>
</comment>
<accession>A0A415ESC7</accession>
<evidence type="ECO:0000256" key="1">
    <source>
        <dbReference type="ARBA" id="ARBA00004496"/>
    </source>
</evidence>
<dbReference type="InterPro" id="IPR029026">
    <property type="entry name" value="tRNA_m1G_MTases_N"/>
</dbReference>
<evidence type="ECO:0000313" key="16">
    <source>
        <dbReference type="EMBL" id="RHK06236.1"/>
    </source>
</evidence>
<organism evidence="16 17">
    <name type="scientific">Enterococcus casseliflavus</name>
    <name type="common">Enterococcus flavescens</name>
    <dbReference type="NCBI Taxonomy" id="37734"/>
    <lineage>
        <taxon>Bacteria</taxon>
        <taxon>Bacillati</taxon>
        <taxon>Bacillota</taxon>
        <taxon>Bacilli</taxon>
        <taxon>Lactobacillales</taxon>
        <taxon>Enterococcaceae</taxon>
        <taxon>Enterococcus</taxon>
    </lineage>
</organism>
<evidence type="ECO:0000256" key="3">
    <source>
        <dbReference type="ARBA" id="ARBA00012328"/>
    </source>
</evidence>
<dbReference type="GO" id="GO:0070475">
    <property type="term" value="P:rRNA base methylation"/>
    <property type="evidence" value="ECO:0007669"/>
    <property type="project" value="TreeGrafter"/>
</dbReference>
<proteinExistence type="inferred from homology"/>
<comment type="function">
    <text evidence="10 12">Specifically methylates the N3 position of the uracil ring of uridine 1498 (m3U1498) in 16S rRNA. Acts on the fully assembled 30S ribosomal subunit.</text>
</comment>
<dbReference type="InterPro" id="IPR006700">
    <property type="entry name" value="RsmE"/>
</dbReference>
<feature type="domain" description="Ribosomal RNA small subunit methyltransferase E methyltransferase" evidence="13">
    <location>
        <begin position="72"/>
        <end position="242"/>
    </location>
</feature>
<evidence type="ECO:0000256" key="8">
    <source>
        <dbReference type="ARBA" id="ARBA00022679"/>
    </source>
</evidence>
<dbReference type="Gene3D" id="3.40.1280.10">
    <property type="match status" value="1"/>
</dbReference>
<evidence type="ECO:0000256" key="11">
    <source>
        <dbReference type="ARBA" id="ARBA00047944"/>
    </source>
</evidence>
<dbReference type="Proteomes" id="UP000286288">
    <property type="component" value="Unassembled WGS sequence"/>
</dbReference>
<dbReference type="GO" id="GO:0005737">
    <property type="term" value="C:cytoplasm"/>
    <property type="evidence" value="ECO:0007669"/>
    <property type="project" value="UniProtKB-SubCell"/>
</dbReference>
<dbReference type="CDD" id="cd18084">
    <property type="entry name" value="RsmE-like"/>
    <property type="match status" value="1"/>
</dbReference>
<keyword evidence="8 12" id="KW-0808">Transferase</keyword>
<evidence type="ECO:0000313" key="18">
    <source>
        <dbReference type="Proteomes" id="UP000422837"/>
    </source>
</evidence>
<dbReference type="InterPro" id="IPR029028">
    <property type="entry name" value="Alpha/beta_knot_MTases"/>
</dbReference>
<dbReference type="NCBIfam" id="TIGR00046">
    <property type="entry name" value="RsmE family RNA methyltransferase"/>
    <property type="match status" value="1"/>
</dbReference>
<dbReference type="EMBL" id="QRMZ01000011">
    <property type="protein sequence ID" value="RHK06236.1"/>
    <property type="molecule type" value="Genomic_DNA"/>
</dbReference>
<name>A0A415ESC7_ENTCA</name>
<dbReference type="GO" id="GO:0070042">
    <property type="term" value="F:rRNA (uridine-N3-)-methyltransferase activity"/>
    <property type="evidence" value="ECO:0007669"/>
    <property type="project" value="TreeGrafter"/>
</dbReference>
<keyword evidence="7 12" id="KW-0489">Methyltransferase</keyword>
<evidence type="ECO:0000313" key="15">
    <source>
        <dbReference type="EMBL" id="QGN30929.1"/>
    </source>
</evidence>
<dbReference type="PANTHER" id="PTHR30027">
    <property type="entry name" value="RIBOSOMAL RNA SMALL SUBUNIT METHYLTRANSFERASE E"/>
    <property type="match status" value="1"/>
</dbReference>
<keyword evidence="6 12" id="KW-0698">rRNA processing</keyword>
<evidence type="ECO:0000259" key="14">
    <source>
        <dbReference type="Pfam" id="PF20260"/>
    </source>
</evidence>
<evidence type="ECO:0000256" key="4">
    <source>
        <dbReference type="ARBA" id="ARBA00013673"/>
    </source>
</evidence>
<comment type="similarity">
    <text evidence="2 12">Belongs to the RNA methyltransferase RsmE family.</text>
</comment>
<protein>
    <recommendedName>
        <fullName evidence="4 12">Ribosomal RNA small subunit methyltransferase E</fullName>
        <ecNumber evidence="3 12">2.1.1.193</ecNumber>
    </recommendedName>
</protein>
<dbReference type="Pfam" id="PF20260">
    <property type="entry name" value="PUA_4"/>
    <property type="match status" value="1"/>
</dbReference>
<evidence type="ECO:0000256" key="7">
    <source>
        <dbReference type="ARBA" id="ARBA00022603"/>
    </source>
</evidence>
<evidence type="ECO:0000256" key="2">
    <source>
        <dbReference type="ARBA" id="ARBA00005528"/>
    </source>
</evidence>
<evidence type="ECO:0000256" key="12">
    <source>
        <dbReference type="PIRNR" id="PIRNR015601"/>
    </source>
</evidence>